<dbReference type="InterPro" id="IPR051981">
    <property type="entry name" value="Glycosyltransf_32"/>
</dbReference>
<dbReference type="AlphaFoldDB" id="A9H6C2"/>
<reference evidence="1 2" key="1">
    <citation type="journal article" date="2009" name="BMC Genomics">
        <title>Complete genome sequence of the sugarcane nitrogen-fixing endophyte Gluconacetobacter diazotrophicus Pal5.</title>
        <authorList>
            <person name="Bertalan M."/>
            <person name="Albano R."/>
            <person name="Padua V."/>
            <person name="Rouws L."/>
            <person name="Rojas C."/>
            <person name="Hemerly A."/>
            <person name="Teixeira K."/>
            <person name="Schwab S."/>
            <person name="Araujo J."/>
            <person name="Oliveira A."/>
            <person name="Franca L."/>
            <person name="Magalhaes V."/>
            <person name="Alqueres S."/>
            <person name="Cardoso A."/>
            <person name="Almeida W."/>
            <person name="Loureiro M.M."/>
            <person name="Nogueira E."/>
            <person name="Cidade D."/>
            <person name="Oliveira D."/>
            <person name="Simao T."/>
            <person name="Macedo J."/>
            <person name="Valadao A."/>
            <person name="Dreschsel M."/>
            <person name="Freitas F."/>
            <person name="Vidal M."/>
            <person name="Guedes H."/>
            <person name="Rodrigues E."/>
            <person name="Meneses C."/>
            <person name="Brioso P."/>
            <person name="Pozzer L."/>
            <person name="Figueiredo D."/>
            <person name="Montano H."/>
            <person name="Junior J."/>
            <person name="Filho G."/>
            <person name="Flores V."/>
            <person name="Ferreira B."/>
            <person name="Branco A."/>
            <person name="Gonzalez P."/>
            <person name="Guillobel H."/>
            <person name="Lemos M."/>
            <person name="Seibel L."/>
            <person name="Macedo J."/>
            <person name="Alves-Ferreira M."/>
            <person name="Sachetto-Martins G."/>
            <person name="Coelho A."/>
            <person name="Santos E."/>
            <person name="Amaral G."/>
            <person name="Neves A."/>
            <person name="Pacheco A.B."/>
            <person name="Carvalho D."/>
            <person name="Lery L."/>
            <person name="Bisch P."/>
            <person name="Rossle S.C."/>
            <person name="Urmenyi T."/>
            <person name="Kruger W.V."/>
            <person name="Martins O."/>
            <person name="Baldani J.I."/>
            <person name="Ferreira P.C."/>
        </authorList>
    </citation>
    <scope>NUCLEOTIDE SEQUENCE [LARGE SCALE GENOMIC DNA]</scope>
    <source>
        <strain evidence="2">ATCC 49037 / DSM 5601 / CCUG 37298 / CIP 103539 / LMG 7603 / PAl5</strain>
    </source>
</reference>
<accession>A9H6C2</accession>
<dbReference type="Pfam" id="PF04488">
    <property type="entry name" value="Gly_transf_sug"/>
    <property type="match status" value="1"/>
</dbReference>
<protein>
    <submittedName>
        <fullName evidence="1">Putative glycosyl transferase</fullName>
    </submittedName>
</protein>
<dbReference type="GO" id="GO:0016020">
    <property type="term" value="C:membrane"/>
    <property type="evidence" value="ECO:0007669"/>
    <property type="project" value="GOC"/>
</dbReference>
<dbReference type="SUPFAM" id="SSF53448">
    <property type="entry name" value="Nucleotide-diphospho-sugar transferases"/>
    <property type="match status" value="1"/>
</dbReference>
<sequence length="339" mass="38091">MPPVSFPCKPDVMTIPACVHFCWIGPTLPWAYVFAVLSAAENSGMADIVLHHTDALAEGPERRALERAPKVRLSHIDPVRYLTEVERAAGLDAGRLVAFYDSVATPVQRADILRVAILYREGGVYLDMDTITTASFRPLLGARQFVGTERIVWPHAVRTSRSPAVRARHVGLSLARKAFRIIPHGWKGFRHIEHFYPRGMNNAVLGAEPGAPWIDACLHAMLALSTEQRVRPYALGPHLLQRQAGPDWTGDLTVHDPAVFYPVPPEISEHLFRFSRQVRAREVLRPRTCVVHWYASVRTKSRVAQITPRYVRDHRRHQLYSALVCAFVTALPDDEENGA</sequence>
<dbReference type="KEGG" id="gdi:GDI0498"/>
<proteinExistence type="predicted"/>
<dbReference type="GO" id="GO:0006688">
    <property type="term" value="P:glycosphingolipid biosynthetic process"/>
    <property type="evidence" value="ECO:0007669"/>
    <property type="project" value="TreeGrafter"/>
</dbReference>
<gene>
    <name evidence="1" type="ordered locus">GDI0498</name>
</gene>
<dbReference type="InterPro" id="IPR007577">
    <property type="entry name" value="GlycoTrfase_DXD_sugar-bd_CS"/>
</dbReference>
<keyword evidence="2" id="KW-1185">Reference proteome</keyword>
<evidence type="ECO:0000313" key="1">
    <source>
        <dbReference type="EMBL" id="CAP54441.1"/>
    </source>
</evidence>
<evidence type="ECO:0000313" key="2">
    <source>
        <dbReference type="Proteomes" id="UP000001176"/>
    </source>
</evidence>
<dbReference type="PANTHER" id="PTHR12042">
    <property type="entry name" value="LACTOSYLCERAMIDE 4-ALPHA-GALACTOSYLTRANSFERASE ALPHA- 1,4-GALACTOSYLTRANSFERASE"/>
    <property type="match status" value="1"/>
</dbReference>
<dbReference type="PANTHER" id="PTHR12042:SF21">
    <property type="entry name" value="ALPHA1,4-GALACTOSYLTRANSFERASE 1-RELATED"/>
    <property type="match status" value="1"/>
</dbReference>
<dbReference type="Proteomes" id="UP000001176">
    <property type="component" value="Chromosome"/>
</dbReference>
<dbReference type="Gene3D" id="3.90.550.20">
    <property type="match status" value="1"/>
</dbReference>
<keyword evidence="1" id="KW-0808">Transferase</keyword>
<dbReference type="EMBL" id="AM889285">
    <property type="protein sequence ID" value="CAP54441.1"/>
    <property type="molecule type" value="Genomic_DNA"/>
</dbReference>
<organism evidence="1 2">
    <name type="scientific">Gluconacetobacter diazotrophicus (strain ATCC 49037 / DSM 5601 / CCUG 37298 / CIP 103539 / LMG 7603 / PAl5)</name>
    <dbReference type="NCBI Taxonomy" id="272568"/>
    <lineage>
        <taxon>Bacteria</taxon>
        <taxon>Pseudomonadati</taxon>
        <taxon>Pseudomonadota</taxon>
        <taxon>Alphaproteobacteria</taxon>
        <taxon>Acetobacterales</taxon>
        <taxon>Acetobacteraceae</taxon>
        <taxon>Gluconacetobacter</taxon>
    </lineage>
</organism>
<name>A9H6C2_GLUDA</name>
<dbReference type="InterPro" id="IPR029044">
    <property type="entry name" value="Nucleotide-diphossugar_trans"/>
</dbReference>
<dbReference type="GO" id="GO:0016758">
    <property type="term" value="F:hexosyltransferase activity"/>
    <property type="evidence" value="ECO:0007669"/>
    <property type="project" value="TreeGrafter"/>
</dbReference>